<keyword evidence="6 8" id="KW-0472">Membrane</keyword>
<dbReference type="CDD" id="cd06261">
    <property type="entry name" value="TM_PBP2"/>
    <property type="match status" value="1"/>
</dbReference>
<dbReference type="InterPro" id="IPR035906">
    <property type="entry name" value="MetI-like_sf"/>
</dbReference>
<feature type="transmembrane region" description="Helical" evidence="8">
    <location>
        <begin position="29"/>
        <end position="48"/>
    </location>
</feature>
<evidence type="ECO:0000313" key="11">
    <source>
        <dbReference type="Proteomes" id="UP000280960"/>
    </source>
</evidence>
<dbReference type="InterPro" id="IPR025966">
    <property type="entry name" value="OppC_N"/>
</dbReference>
<gene>
    <name evidence="10" type="ORF">D2962_03290</name>
</gene>
<dbReference type="InterPro" id="IPR050366">
    <property type="entry name" value="BP-dependent_transpt_permease"/>
</dbReference>
<reference evidence="10 11" key="1">
    <citation type="submission" date="2018-10" db="EMBL/GenBank/DDBJ databases">
        <authorList>
            <person name="Zhang X."/>
        </authorList>
    </citation>
    <scope>NUCLEOTIDE SEQUENCE [LARGE SCALE GENOMIC DNA]</scope>
    <source>
        <strain evidence="10 11">SK-G1</strain>
    </source>
</reference>
<feature type="transmembrane region" description="Helical" evidence="8">
    <location>
        <begin position="257"/>
        <end position="279"/>
    </location>
</feature>
<name>A0A3G2R9F8_9FIRM</name>
<dbReference type="InterPro" id="IPR000515">
    <property type="entry name" value="MetI-like"/>
</dbReference>
<protein>
    <submittedName>
        <fullName evidence="10">ABC transporter permease subunit</fullName>
    </submittedName>
</protein>
<keyword evidence="3" id="KW-1003">Cell membrane</keyword>
<dbReference type="SUPFAM" id="SSF161098">
    <property type="entry name" value="MetI-like"/>
    <property type="match status" value="1"/>
</dbReference>
<evidence type="ECO:0000256" key="2">
    <source>
        <dbReference type="ARBA" id="ARBA00022448"/>
    </source>
</evidence>
<evidence type="ECO:0000313" key="10">
    <source>
        <dbReference type="EMBL" id="AYO32174.1"/>
    </source>
</evidence>
<dbReference type="NCBIfam" id="NF045474">
    <property type="entry name" value="Opp2C"/>
    <property type="match status" value="1"/>
</dbReference>
<evidence type="ECO:0000256" key="3">
    <source>
        <dbReference type="ARBA" id="ARBA00022475"/>
    </source>
</evidence>
<evidence type="ECO:0000259" key="9">
    <source>
        <dbReference type="PROSITE" id="PS50928"/>
    </source>
</evidence>
<organism evidence="10 11">
    <name type="scientific">Biomaibacter acetigenes</name>
    <dbReference type="NCBI Taxonomy" id="2316383"/>
    <lineage>
        <taxon>Bacteria</taxon>
        <taxon>Bacillati</taxon>
        <taxon>Bacillota</taxon>
        <taxon>Clostridia</taxon>
        <taxon>Thermosediminibacterales</taxon>
        <taxon>Tepidanaerobacteraceae</taxon>
        <taxon>Biomaibacter</taxon>
    </lineage>
</organism>
<dbReference type="GO" id="GO:0005886">
    <property type="term" value="C:plasma membrane"/>
    <property type="evidence" value="ECO:0007669"/>
    <property type="project" value="UniProtKB-SubCell"/>
</dbReference>
<comment type="similarity">
    <text evidence="7">Belongs to the binding-protein-dependent transport system permease family. OppBC subfamily.</text>
</comment>
<dbReference type="KEGG" id="bacg:D2962_03290"/>
<dbReference type="Pfam" id="PF12911">
    <property type="entry name" value="OppC_N"/>
    <property type="match status" value="1"/>
</dbReference>
<proteinExistence type="inferred from homology"/>
<feature type="transmembrane region" description="Helical" evidence="8">
    <location>
        <begin position="129"/>
        <end position="149"/>
    </location>
</feature>
<dbReference type="AlphaFoldDB" id="A0A3G2R9F8"/>
<dbReference type="EMBL" id="CP033169">
    <property type="protein sequence ID" value="AYO32174.1"/>
    <property type="molecule type" value="Genomic_DNA"/>
</dbReference>
<keyword evidence="4 8" id="KW-0812">Transmembrane</keyword>
<keyword evidence="5 8" id="KW-1133">Transmembrane helix</keyword>
<dbReference type="GO" id="GO:0055085">
    <property type="term" value="P:transmembrane transport"/>
    <property type="evidence" value="ECO:0007669"/>
    <property type="project" value="InterPro"/>
</dbReference>
<comment type="subcellular location">
    <subcellularLocation>
        <location evidence="1 8">Cell membrane</location>
        <topology evidence="1 8">Multi-pass membrane protein</topology>
    </subcellularLocation>
</comment>
<evidence type="ECO:0000256" key="1">
    <source>
        <dbReference type="ARBA" id="ARBA00004651"/>
    </source>
</evidence>
<dbReference type="Pfam" id="PF00528">
    <property type="entry name" value="BPD_transp_1"/>
    <property type="match status" value="1"/>
</dbReference>
<feature type="transmembrane region" description="Helical" evidence="8">
    <location>
        <begin position="219"/>
        <end position="237"/>
    </location>
</feature>
<dbReference type="PANTHER" id="PTHR43386:SF1">
    <property type="entry name" value="D,D-DIPEPTIDE TRANSPORT SYSTEM PERMEASE PROTEIN DDPC-RELATED"/>
    <property type="match status" value="1"/>
</dbReference>
<dbReference type="Gene3D" id="1.10.3720.10">
    <property type="entry name" value="MetI-like"/>
    <property type="match status" value="1"/>
</dbReference>
<feature type="domain" description="ABC transmembrane type-1" evidence="9">
    <location>
        <begin position="90"/>
        <end position="279"/>
    </location>
</feature>
<keyword evidence="2 8" id="KW-0813">Transport</keyword>
<accession>A0A3G2R9F8</accession>
<dbReference type="PROSITE" id="PS50928">
    <property type="entry name" value="ABC_TM1"/>
    <property type="match status" value="1"/>
</dbReference>
<feature type="transmembrane region" description="Helical" evidence="8">
    <location>
        <begin position="92"/>
        <end position="117"/>
    </location>
</feature>
<dbReference type="InterPro" id="IPR053385">
    <property type="entry name" value="ABC_transport_permease"/>
</dbReference>
<evidence type="ECO:0000256" key="7">
    <source>
        <dbReference type="ARBA" id="ARBA00024202"/>
    </source>
</evidence>
<keyword evidence="11" id="KW-1185">Reference proteome</keyword>
<evidence type="ECO:0000256" key="8">
    <source>
        <dbReference type="RuleBase" id="RU363032"/>
    </source>
</evidence>
<evidence type="ECO:0000256" key="5">
    <source>
        <dbReference type="ARBA" id="ARBA00022989"/>
    </source>
</evidence>
<evidence type="ECO:0000256" key="4">
    <source>
        <dbReference type="ARBA" id="ARBA00022692"/>
    </source>
</evidence>
<dbReference type="PANTHER" id="PTHR43386">
    <property type="entry name" value="OLIGOPEPTIDE TRANSPORT SYSTEM PERMEASE PROTEIN APPC"/>
    <property type="match status" value="1"/>
</dbReference>
<sequence length="293" mass="32200">MFSPEVFKPRIRELKLSIYLLNKNKLTRLSMITVLLLIALAILAPFIAPYPSHIYGIANPQDKLLPPSAKYIFGTDELGRDVFSRVLYGTRISLQTAILAVGLALLIGIPLGAIAGATGGYVDEIIMRITDIFLSFPPLLLAIAIAAFLGPNLQNAMLAIAISWWPWYTRLVRGQAVSIRERQFVKAAKAIGTPHFKIVFGHIVPNCIAPVIVQASMDLGGVILTAASLSFLGLGAQPPTPEWGLMVSTSRNYFLNAWWYSFFPGIAIFITVLAFNLLGDGLREIMDPKTRKY</sequence>
<evidence type="ECO:0000256" key="6">
    <source>
        <dbReference type="ARBA" id="ARBA00023136"/>
    </source>
</evidence>
<dbReference type="Proteomes" id="UP000280960">
    <property type="component" value="Chromosome"/>
</dbReference>